<dbReference type="CDD" id="cd00293">
    <property type="entry name" value="USP-like"/>
    <property type="match status" value="1"/>
</dbReference>
<dbReference type="OrthoDB" id="9804721at2"/>
<name>A0A2T1HNE5_9HYPH</name>
<protein>
    <submittedName>
        <fullName evidence="3">Universal stress protein UspA</fullName>
    </submittedName>
</protein>
<comment type="caution">
    <text evidence="3">The sequence shown here is derived from an EMBL/GenBank/DDBJ whole genome shotgun (WGS) entry which is preliminary data.</text>
</comment>
<reference evidence="4" key="1">
    <citation type="submission" date="2018-03" db="EMBL/GenBank/DDBJ databases">
        <authorList>
            <person name="Sun L."/>
            <person name="Liu H."/>
            <person name="Chen W."/>
            <person name="Huang K."/>
            <person name="Liu W."/>
            <person name="Gao X."/>
        </authorList>
    </citation>
    <scope>NUCLEOTIDE SEQUENCE [LARGE SCALE GENOMIC DNA]</scope>
    <source>
        <strain evidence="4">SH9</strain>
    </source>
</reference>
<evidence type="ECO:0000313" key="3">
    <source>
        <dbReference type="EMBL" id="PSC03180.1"/>
    </source>
</evidence>
<dbReference type="Gene3D" id="3.40.50.12370">
    <property type="match status" value="1"/>
</dbReference>
<accession>A0A2T1HNE5</accession>
<keyword evidence="4" id="KW-1185">Reference proteome</keyword>
<dbReference type="Proteomes" id="UP000239772">
    <property type="component" value="Unassembled WGS sequence"/>
</dbReference>
<evidence type="ECO:0000259" key="2">
    <source>
        <dbReference type="Pfam" id="PF00582"/>
    </source>
</evidence>
<evidence type="ECO:0000256" key="1">
    <source>
        <dbReference type="ARBA" id="ARBA00008791"/>
    </source>
</evidence>
<organism evidence="3 4">
    <name type="scientific">Alsobacter soli</name>
    <dbReference type="NCBI Taxonomy" id="2109933"/>
    <lineage>
        <taxon>Bacteria</taxon>
        <taxon>Pseudomonadati</taxon>
        <taxon>Pseudomonadota</taxon>
        <taxon>Alphaproteobacteria</taxon>
        <taxon>Hyphomicrobiales</taxon>
        <taxon>Alsobacteraceae</taxon>
        <taxon>Alsobacter</taxon>
    </lineage>
</organism>
<gene>
    <name evidence="3" type="ORF">SLNSH_20305</name>
</gene>
<dbReference type="PRINTS" id="PR01438">
    <property type="entry name" value="UNVRSLSTRESS"/>
</dbReference>
<dbReference type="RefSeq" id="WP_106339377.1">
    <property type="nucleotide sequence ID" value="NZ_PVZS01000030.1"/>
</dbReference>
<comment type="similarity">
    <text evidence="1">Belongs to the universal stress protein A family.</text>
</comment>
<dbReference type="AlphaFoldDB" id="A0A2T1HNE5"/>
<evidence type="ECO:0000313" key="4">
    <source>
        <dbReference type="Proteomes" id="UP000239772"/>
    </source>
</evidence>
<proteinExistence type="inferred from homology"/>
<dbReference type="Pfam" id="PF00582">
    <property type="entry name" value="Usp"/>
    <property type="match status" value="1"/>
</dbReference>
<dbReference type="InterPro" id="IPR006016">
    <property type="entry name" value="UspA"/>
</dbReference>
<dbReference type="PANTHER" id="PTHR46268:SF15">
    <property type="entry name" value="UNIVERSAL STRESS PROTEIN HP_0031"/>
    <property type="match status" value="1"/>
</dbReference>
<sequence>MRSLLLALDGSQDTGAATAAALDLASRRRSHLAAVGIVNSEWIGRPQAVPAGAMPFRDALEQREMASAERRVAAGMKDFEAAAARTDLSWEACALRGDPVQLLQDAATEHDAIMVAHDACFAMDRAEGALAPCVEDLIRREPRPVILLPRFDEGAVAWDGPALVAFDGSASASRALHFFAALGLGAGRTVHVVTAGPTVAQAEHTASAACRLLSRYDCGDARAIGVQTDGAVSKAERILDISKAVGATTLAMGAYGRQGLRALFGSCTRRLIQDANVPIFLVH</sequence>
<dbReference type="SUPFAM" id="SSF52402">
    <property type="entry name" value="Adenine nucleotide alpha hydrolases-like"/>
    <property type="match status" value="2"/>
</dbReference>
<dbReference type="PANTHER" id="PTHR46268">
    <property type="entry name" value="STRESS RESPONSE PROTEIN NHAX"/>
    <property type="match status" value="1"/>
</dbReference>
<dbReference type="EMBL" id="PVZS01000030">
    <property type="protein sequence ID" value="PSC03180.1"/>
    <property type="molecule type" value="Genomic_DNA"/>
</dbReference>
<dbReference type="InterPro" id="IPR006015">
    <property type="entry name" value="Universal_stress_UspA"/>
</dbReference>
<feature type="domain" description="UspA" evidence="2">
    <location>
        <begin position="163"/>
        <end position="283"/>
    </location>
</feature>